<dbReference type="InterPro" id="IPR000849">
    <property type="entry name" value="Sugar_P_transporter"/>
</dbReference>
<dbReference type="AlphaFoldDB" id="A0A947G8H7"/>
<comment type="subcellular location">
    <subcellularLocation>
        <location evidence="1">Cell membrane</location>
        <topology evidence="1">Multi-pass membrane protein</topology>
    </subcellularLocation>
</comment>
<evidence type="ECO:0000256" key="7">
    <source>
        <dbReference type="SAM" id="Phobius"/>
    </source>
</evidence>
<dbReference type="CDD" id="cd17319">
    <property type="entry name" value="MFS_ExuT_GudP_like"/>
    <property type="match status" value="1"/>
</dbReference>
<comment type="caution">
    <text evidence="9">The sequence shown here is derived from an EMBL/GenBank/DDBJ whole genome shotgun (WGS) entry which is preliminary data.</text>
</comment>
<name>A0A947G8H7_HYDSH</name>
<feature type="transmembrane region" description="Helical" evidence="7">
    <location>
        <begin position="254"/>
        <end position="275"/>
    </location>
</feature>
<dbReference type="PIRSF" id="PIRSF002808">
    <property type="entry name" value="Hexose_phosphate_transp"/>
    <property type="match status" value="1"/>
</dbReference>
<dbReference type="GO" id="GO:0005886">
    <property type="term" value="C:plasma membrane"/>
    <property type="evidence" value="ECO:0007669"/>
    <property type="project" value="UniProtKB-SubCell"/>
</dbReference>
<keyword evidence="4 7" id="KW-0812">Transmembrane</keyword>
<feature type="transmembrane region" description="Helical" evidence="7">
    <location>
        <begin position="155"/>
        <end position="177"/>
    </location>
</feature>
<feature type="transmembrane region" description="Helical" evidence="7">
    <location>
        <begin position="21"/>
        <end position="41"/>
    </location>
</feature>
<evidence type="ECO:0000256" key="3">
    <source>
        <dbReference type="ARBA" id="ARBA00022475"/>
    </source>
</evidence>
<feature type="transmembrane region" description="Helical" evidence="7">
    <location>
        <begin position="61"/>
        <end position="81"/>
    </location>
</feature>
<keyword evidence="2" id="KW-0813">Transport</keyword>
<feature type="transmembrane region" description="Helical" evidence="7">
    <location>
        <begin position="408"/>
        <end position="431"/>
    </location>
</feature>
<dbReference type="PANTHER" id="PTHR11662">
    <property type="entry name" value="SOLUTE CARRIER FAMILY 17"/>
    <property type="match status" value="1"/>
</dbReference>
<accession>A0A947G8H7</accession>
<evidence type="ECO:0000256" key="2">
    <source>
        <dbReference type="ARBA" id="ARBA00022448"/>
    </source>
</evidence>
<proteinExistence type="predicted"/>
<evidence type="ECO:0000259" key="8">
    <source>
        <dbReference type="PROSITE" id="PS50850"/>
    </source>
</evidence>
<feature type="transmembrane region" description="Helical" evidence="7">
    <location>
        <begin position="344"/>
        <end position="366"/>
    </location>
</feature>
<feature type="transmembrane region" description="Helical" evidence="7">
    <location>
        <begin position="295"/>
        <end position="312"/>
    </location>
</feature>
<dbReference type="Proteomes" id="UP000748108">
    <property type="component" value="Unassembled WGS sequence"/>
</dbReference>
<dbReference type="InterPro" id="IPR050382">
    <property type="entry name" value="MFS_Na/Anion_cotransporter"/>
</dbReference>
<feature type="transmembrane region" description="Helical" evidence="7">
    <location>
        <begin position="378"/>
        <end position="402"/>
    </location>
</feature>
<feature type="transmembrane region" description="Helical" evidence="7">
    <location>
        <begin position="122"/>
        <end position="143"/>
    </location>
</feature>
<evidence type="ECO:0000313" key="9">
    <source>
        <dbReference type="EMBL" id="MBT9281376.1"/>
    </source>
</evidence>
<dbReference type="GO" id="GO:0022857">
    <property type="term" value="F:transmembrane transporter activity"/>
    <property type="evidence" value="ECO:0007669"/>
    <property type="project" value="InterPro"/>
</dbReference>
<evidence type="ECO:0000256" key="5">
    <source>
        <dbReference type="ARBA" id="ARBA00022989"/>
    </source>
</evidence>
<evidence type="ECO:0000256" key="6">
    <source>
        <dbReference type="ARBA" id="ARBA00023136"/>
    </source>
</evidence>
<sequence length="434" mass="47522">MSHPAIVHPEMPSERSTHYRFVVAAVLFVTLLIAYLDRVNVSVLVADPHFLQDMDMVGDAVRIGLLNTAFLLTYGIANIVLGRVGERIGAKTAMLIAVAIWVAAMVLGGAATGFAMMIMARILLGIGEGLHWPMQSIIVTHWFPERERAKANAAWLLGLMVGPMIAAPLFVSIIGHWGWRSSFLFLSILNFLPIILIAILVTTRPEQSRFVGSVERAYIRQGQDESEDRRDSLLREDSVDSEEAATRFWADYRFWFLTVAYMSSQSIFFGLVAWLPKYLQDVRGFSFNDLGFLASLPYVFGVLFLIIFGYAADRVSRRAPFVVVALTLASVFILSASNASDNRLSAYLLALGVGSLGIGLSSYWAILQRMVHRSLVGAAAGVMNGAGMIFTALVPTIIGFTIRWSGAYTGGLFFLVGLGLLGALLMAVLSLKKV</sequence>
<dbReference type="InterPro" id="IPR020846">
    <property type="entry name" value="MFS_dom"/>
</dbReference>
<feature type="transmembrane region" description="Helical" evidence="7">
    <location>
        <begin position="93"/>
        <end position="116"/>
    </location>
</feature>
<protein>
    <submittedName>
        <fullName evidence="9">MFS transporter</fullName>
    </submittedName>
</protein>
<dbReference type="PROSITE" id="PS50850">
    <property type="entry name" value="MFS"/>
    <property type="match status" value="1"/>
</dbReference>
<dbReference type="EMBL" id="JAHHQF010000038">
    <property type="protein sequence ID" value="MBT9281376.1"/>
    <property type="molecule type" value="Genomic_DNA"/>
</dbReference>
<dbReference type="SUPFAM" id="SSF103473">
    <property type="entry name" value="MFS general substrate transporter"/>
    <property type="match status" value="1"/>
</dbReference>
<dbReference type="InterPro" id="IPR036259">
    <property type="entry name" value="MFS_trans_sf"/>
</dbReference>
<dbReference type="Pfam" id="PF07690">
    <property type="entry name" value="MFS_1"/>
    <property type="match status" value="1"/>
</dbReference>
<feature type="transmembrane region" description="Helical" evidence="7">
    <location>
        <begin position="319"/>
        <end position="338"/>
    </location>
</feature>
<feature type="transmembrane region" description="Helical" evidence="7">
    <location>
        <begin position="183"/>
        <end position="201"/>
    </location>
</feature>
<evidence type="ECO:0000313" key="10">
    <source>
        <dbReference type="Proteomes" id="UP000748108"/>
    </source>
</evidence>
<reference evidence="9" key="1">
    <citation type="journal article" date="2021" name="Microbiology">
        <title>Metagenomic Analysis of the Microbial Community in the Underground Coal Fire Area (Kemerovo Region, Russia) Revealed Predominance of Thermophilic Members of the Phyla Deinococcus-thermus, Aquificae, and Firmicutes.</title>
        <authorList>
            <person name="Kadnikov V."/>
            <person name="Mardanov A.V."/>
            <person name="Beletsky A.V."/>
            <person name="Karnachuk O.V."/>
            <person name="Ravin N.V."/>
        </authorList>
    </citation>
    <scope>NUCLEOTIDE SEQUENCE</scope>
    <source>
        <strain evidence="9">RBS10-49</strain>
    </source>
</reference>
<keyword evidence="5 7" id="KW-1133">Transmembrane helix</keyword>
<keyword evidence="6 7" id="KW-0472">Membrane</keyword>
<dbReference type="PANTHER" id="PTHR11662:SF399">
    <property type="entry name" value="FI19708P1-RELATED"/>
    <property type="match status" value="1"/>
</dbReference>
<feature type="domain" description="Major facilitator superfamily (MFS) profile" evidence="8">
    <location>
        <begin position="23"/>
        <end position="434"/>
    </location>
</feature>
<dbReference type="InterPro" id="IPR011701">
    <property type="entry name" value="MFS"/>
</dbReference>
<keyword evidence="3" id="KW-1003">Cell membrane</keyword>
<evidence type="ECO:0000256" key="4">
    <source>
        <dbReference type="ARBA" id="ARBA00022692"/>
    </source>
</evidence>
<dbReference type="Gene3D" id="1.20.1250.20">
    <property type="entry name" value="MFS general substrate transporter like domains"/>
    <property type="match status" value="2"/>
</dbReference>
<gene>
    <name evidence="9" type="ORF">KM312_01745</name>
</gene>
<evidence type="ECO:0000256" key="1">
    <source>
        <dbReference type="ARBA" id="ARBA00004651"/>
    </source>
</evidence>
<organism evidence="9 10">
    <name type="scientific">Hydrogenibacillus schlegelii</name>
    <name type="common">Bacillus schlegelii</name>
    <dbReference type="NCBI Taxonomy" id="1484"/>
    <lineage>
        <taxon>Bacteria</taxon>
        <taxon>Bacillati</taxon>
        <taxon>Bacillota</taxon>
        <taxon>Bacilli</taxon>
        <taxon>Bacillales</taxon>
        <taxon>Bacillales Family X. Incertae Sedis</taxon>
        <taxon>Hydrogenibacillus</taxon>
    </lineage>
</organism>